<keyword evidence="2" id="KW-1185">Reference proteome</keyword>
<sequence length="164" mass="16984">MSWSRAEVSALAAKAARGAGAPAAQAALFGQAAALHLAQGRRAEALTEALDMLPEGPIGSLPLVLQRALPEAAVGNVVDVDWDGDRELAQSYVDTLPVPCVVRTQGVDKLTLGFVGSERPLPLRRISGCDALIAQMTKLARRTFVPESAASRLSGAGAGLSDND</sequence>
<dbReference type="AlphaFoldDB" id="A0A640VYZ6"/>
<reference evidence="1 2" key="1">
    <citation type="submission" date="2019-12" db="EMBL/GenBank/DDBJ databases">
        <title>Roseobacter cerasinus sp. nov., isolated from seawater around aquaculture.</title>
        <authorList>
            <person name="Muramatsu S."/>
            <person name="Takabe Y."/>
            <person name="Mori K."/>
            <person name="Takaichi S."/>
            <person name="Hanada S."/>
        </authorList>
    </citation>
    <scope>NUCLEOTIDE SEQUENCE [LARGE SCALE GENOMIC DNA]</scope>
    <source>
        <strain evidence="1 2">AI77</strain>
    </source>
</reference>
<accession>A0A640VYZ6</accession>
<protein>
    <submittedName>
        <fullName evidence="1">Uncharacterized protein</fullName>
    </submittedName>
</protein>
<dbReference type="EMBL" id="BLIV01000006">
    <property type="protein sequence ID" value="GFE51466.1"/>
    <property type="molecule type" value="Genomic_DNA"/>
</dbReference>
<dbReference type="Proteomes" id="UP000436522">
    <property type="component" value="Unassembled WGS sequence"/>
</dbReference>
<comment type="caution">
    <text evidence="1">The sequence shown here is derived from an EMBL/GenBank/DDBJ whole genome shotgun (WGS) entry which is preliminary data.</text>
</comment>
<name>A0A640VYZ6_9RHOB</name>
<evidence type="ECO:0000313" key="1">
    <source>
        <dbReference type="EMBL" id="GFE51466.1"/>
    </source>
</evidence>
<organism evidence="1 2">
    <name type="scientific">Roseobacter cerasinus</name>
    <dbReference type="NCBI Taxonomy" id="2602289"/>
    <lineage>
        <taxon>Bacteria</taxon>
        <taxon>Pseudomonadati</taxon>
        <taxon>Pseudomonadota</taxon>
        <taxon>Alphaproteobacteria</taxon>
        <taxon>Rhodobacterales</taxon>
        <taxon>Roseobacteraceae</taxon>
        <taxon>Roseobacter</taxon>
    </lineage>
</organism>
<proteinExistence type="predicted"/>
<dbReference type="RefSeq" id="WP_159979198.1">
    <property type="nucleotide sequence ID" value="NZ_BLIV01000006.1"/>
</dbReference>
<gene>
    <name evidence="1" type="ORF">So717_32190</name>
</gene>
<evidence type="ECO:0000313" key="2">
    <source>
        <dbReference type="Proteomes" id="UP000436522"/>
    </source>
</evidence>
<dbReference type="OrthoDB" id="7724962at2"/>